<reference evidence="2 3" key="2">
    <citation type="journal article" date="2014" name="PLoS ONE">
        <title>Evolution of mitochondria reconstructed from the energy metabolism of living bacteria.</title>
        <authorList>
            <person name="Degli Esposti M."/>
            <person name="Chouaia B."/>
            <person name="Comandatore F."/>
            <person name="Crotti E."/>
            <person name="Sassera D."/>
            <person name="Lievens P.M."/>
            <person name="Daffonchio D."/>
            <person name="Bandi C."/>
        </authorList>
    </citation>
    <scope>NUCLEOTIDE SEQUENCE [LARGE SCALE GENOMIC DNA]</scope>
    <source>
        <strain evidence="2 3">SF2.1</strain>
    </source>
</reference>
<evidence type="ECO:0000256" key="1">
    <source>
        <dbReference type="SAM" id="MobiDB-lite"/>
    </source>
</evidence>
<feature type="compositionally biased region" description="Basic and acidic residues" evidence="1">
    <location>
        <begin position="1"/>
        <end position="12"/>
    </location>
</feature>
<organism evidence="2 3">
    <name type="scientific">Asaia bogorensis</name>
    <dbReference type="NCBI Taxonomy" id="91915"/>
    <lineage>
        <taxon>Bacteria</taxon>
        <taxon>Pseudomonadati</taxon>
        <taxon>Pseudomonadota</taxon>
        <taxon>Alphaproteobacteria</taxon>
        <taxon>Acetobacterales</taxon>
        <taxon>Acetobacteraceae</taxon>
        <taxon>Asaia</taxon>
    </lineage>
</organism>
<protein>
    <submittedName>
        <fullName evidence="2">Uncharacterized protein</fullName>
    </submittedName>
</protein>
<proteinExistence type="predicted"/>
<dbReference type="EMBL" id="CBLX010000003">
    <property type="protein sequence ID" value="CDG38279.1"/>
    <property type="molecule type" value="Genomic_DNA"/>
</dbReference>
<evidence type="ECO:0000313" key="2">
    <source>
        <dbReference type="EMBL" id="CDG38279.1"/>
    </source>
</evidence>
<accession>A0A060QAZ6</accession>
<dbReference type="Proteomes" id="UP000027583">
    <property type="component" value="Unassembled WGS sequence"/>
</dbReference>
<dbReference type="AlphaFoldDB" id="A0A060QAZ6"/>
<evidence type="ECO:0000313" key="3">
    <source>
        <dbReference type="Proteomes" id="UP000027583"/>
    </source>
</evidence>
<gene>
    <name evidence="2" type="ORF">ASAP_0234</name>
</gene>
<reference evidence="2 3" key="1">
    <citation type="journal article" date="2014" name="Genome Biol. Evol.">
        <title>Acetic acid bacteria genomes reveal functional traits for adaptation to life in insect guts.</title>
        <authorList>
            <person name="Chouaia B."/>
            <person name="Gaiarsa S."/>
            <person name="Crotti E."/>
            <person name="Comandatore F."/>
            <person name="Degli Esposti M."/>
            <person name="Ricci I."/>
            <person name="Alma A."/>
            <person name="Favia G."/>
            <person name="Bandi C."/>
            <person name="Daffonchio D."/>
        </authorList>
    </citation>
    <scope>NUCLEOTIDE SEQUENCE [LARGE SCALE GENOMIC DNA]</scope>
    <source>
        <strain evidence="2 3">SF2.1</strain>
    </source>
</reference>
<feature type="region of interest" description="Disordered" evidence="1">
    <location>
        <begin position="1"/>
        <end position="28"/>
    </location>
</feature>
<comment type="caution">
    <text evidence="2">The sequence shown here is derived from an EMBL/GenBank/DDBJ whole genome shotgun (WGS) entry which is preliminary data.</text>
</comment>
<sequence length="55" mass="5999">MRDDLLRDRTESQPEIFGKNGGEGGIRTHGTLTRTAVFKTAAFNHSATSPALIRV</sequence>
<name>A0A060QAZ6_9PROT</name>